<dbReference type="Proteomes" id="UP000030755">
    <property type="component" value="Unassembled WGS sequence"/>
</dbReference>
<evidence type="ECO:0000313" key="1">
    <source>
        <dbReference type="EMBL" id="EPZ31824.1"/>
    </source>
</evidence>
<dbReference type="AlphaFoldDB" id="A0A075AP63"/>
<proteinExistence type="predicted"/>
<accession>A0A075AP63</accession>
<protein>
    <submittedName>
        <fullName evidence="1">Uncharacterized protein</fullName>
    </submittedName>
</protein>
<organism evidence="1 2">
    <name type="scientific">Rozella allomycis (strain CSF55)</name>
    <dbReference type="NCBI Taxonomy" id="988480"/>
    <lineage>
        <taxon>Eukaryota</taxon>
        <taxon>Fungi</taxon>
        <taxon>Fungi incertae sedis</taxon>
        <taxon>Cryptomycota</taxon>
        <taxon>Cryptomycota incertae sedis</taxon>
        <taxon>Rozella</taxon>
    </lineage>
</organism>
<reference evidence="1 2" key="1">
    <citation type="journal article" date="2013" name="Curr. Biol.">
        <title>Shared signatures of parasitism and phylogenomics unite Cryptomycota and microsporidia.</title>
        <authorList>
            <person name="James T.Y."/>
            <person name="Pelin A."/>
            <person name="Bonen L."/>
            <person name="Ahrendt S."/>
            <person name="Sain D."/>
            <person name="Corradi N."/>
            <person name="Stajich J.E."/>
        </authorList>
    </citation>
    <scope>NUCLEOTIDE SEQUENCE [LARGE SCALE GENOMIC DNA]</scope>
    <source>
        <strain evidence="1 2">CSF55</strain>
    </source>
</reference>
<sequence>MFIFAALGNLTYTISILLKTKSTEAFYNSLPFLIGSGGTLLFDFSIFMQSTFYKNAENEGIITDKMITLKLN</sequence>
<dbReference type="OrthoDB" id="8048523at2759"/>
<dbReference type="STRING" id="988480.A0A075AP63"/>
<name>A0A075AP63_ROZAC</name>
<dbReference type="PANTHER" id="PTHR16201">
    <property type="entry name" value="SEVEN TRANSMEMBRANE PROTEIN 1-RELATED"/>
    <property type="match status" value="1"/>
</dbReference>
<evidence type="ECO:0000313" key="2">
    <source>
        <dbReference type="Proteomes" id="UP000030755"/>
    </source>
</evidence>
<gene>
    <name evidence="1" type="ORF">O9G_000303</name>
</gene>
<dbReference type="HOGENOM" id="CLU_2723612_0_0_1"/>
<dbReference type="GO" id="GO:0016020">
    <property type="term" value="C:membrane"/>
    <property type="evidence" value="ECO:0007669"/>
    <property type="project" value="TreeGrafter"/>
</dbReference>
<dbReference type="EMBL" id="KE561209">
    <property type="protein sequence ID" value="EPZ31824.1"/>
    <property type="molecule type" value="Genomic_DNA"/>
</dbReference>
<dbReference type="InterPro" id="IPR051415">
    <property type="entry name" value="LAAT-1"/>
</dbReference>
<keyword evidence="2" id="KW-1185">Reference proteome</keyword>